<dbReference type="NCBIfam" id="TIGR02532">
    <property type="entry name" value="IV_pilin_GFxxxE"/>
    <property type="match status" value="1"/>
</dbReference>
<keyword evidence="8" id="KW-0472">Membrane</keyword>
<dbReference type="EMBL" id="QICN01000004">
    <property type="protein sequence ID" value="PXV68426.1"/>
    <property type="molecule type" value="Genomic_DNA"/>
</dbReference>
<evidence type="ECO:0000256" key="4">
    <source>
        <dbReference type="ARBA" id="ARBA00022481"/>
    </source>
</evidence>
<keyword evidence="6" id="KW-0812">Transmembrane</keyword>
<keyword evidence="7" id="KW-1133">Transmembrane helix</keyword>
<dbReference type="Proteomes" id="UP000248330">
    <property type="component" value="Unassembled WGS sequence"/>
</dbReference>
<evidence type="ECO:0000256" key="7">
    <source>
        <dbReference type="ARBA" id="ARBA00022989"/>
    </source>
</evidence>
<gene>
    <name evidence="12" type="ORF">C8D93_104122</name>
</gene>
<dbReference type="AlphaFoldDB" id="A0A318EA39"/>
<reference evidence="12 13" key="1">
    <citation type="submission" date="2018-04" db="EMBL/GenBank/DDBJ databases">
        <title>Genomic Encyclopedia of Type Strains, Phase IV (KMG-IV): sequencing the most valuable type-strain genomes for metagenomic binning, comparative biology and taxonomic classification.</title>
        <authorList>
            <person name="Goeker M."/>
        </authorList>
    </citation>
    <scope>NUCLEOTIDE SEQUENCE [LARGE SCALE GENOMIC DNA]</scope>
    <source>
        <strain evidence="12 13">DSM 104150</strain>
    </source>
</reference>
<comment type="caution">
    <text evidence="12">The sequence shown here is derived from an EMBL/GenBank/DDBJ whole genome shotgun (WGS) entry which is preliminary data.</text>
</comment>
<dbReference type="InterPro" id="IPR045584">
    <property type="entry name" value="Pilin-like"/>
</dbReference>
<dbReference type="RefSeq" id="WP_170123975.1">
    <property type="nucleotide sequence ID" value="NZ_CAKZQT010000022.1"/>
</dbReference>
<sequence length="181" mass="18388">MKAERGFTLLELLVAIAVAGIVTAIAIPGFRTIIITNRLSSAANEYIAALTEAKMEAVKRNRPTLLCAATGNPAPFDSACAGAGTVVALTGSGATDVIRVKPPSYTALSVANVKALRFSGQGLAREPGGTALAAGLVAEISSAQLSSKNRRCIYMAAGSVISTCTVTGTSTCPSNEPTNCL</sequence>
<keyword evidence="13" id="KW-1185">Reference proteome</keyword>
<keyword evidence="5" id="KW-0997">Cell inner membrane</keyword>
<dbReference type="Pfam" id="PF12019">
    <property type="entry name" value="GspH"/>
    <property type="match status" value="1"/>
</dbReference>
<dbReference type="Gene3D" id="3.55.40.10">
    <property type="entry name" value="minor pseudopilin epsh domain"/>
    <property type="match status" value="1"/>
</dbReference>
<evidence type="ECO:0000313" key="12">
    <source>
        <dbReference type="EMBL" id="PXV68426.1"/>
    </source>
</evidence>
<comment type="similarity">
    <text evidence="9">Belongs to the GSP H family.</text>
</comment>
<dbReference type="PROSITE" id="PS00409">
    <property type="entry name" value="PROKAR_NTER_METHYL"/>
    <property type="match status" value="1"/>
</dbReference>
<dbReference type="GO" id="GO:0015627">
    <property type="term" value="C:type II protein secretion system complex"/>
    <property type="evidence" value="ECO:0007669"/>
    <property type="project" value="InterPro"/>
</dbReference>
<name>A0A318EA39_9GAMM</name>
<evidence type="ECO:0000256" key="10">
    <source>
        <dbReference type="ARBA" id="ARBA00030775"/>
    </source>
</evidence>
<evidence type="ECO:0000259" key="11">
    <source>
        <dbReference type="Pfam" id="PF12019"/>
    </source>
</evidence>
<dbReference type="GO" id="GO:0015628">
    <property type="term" value="P:protein secretion by the type II secretion system"/>
    <property type="evidence" value="ECO:0007669"/>
    <property type="project" value="InterPro"/>
</dbReference>
<comment type="subcellular location">
    <subcellularLocation>
        <location evidence="1">Cell inner membrane</location>
        <topology evidence="1">Single-pass membrane protein</topology>
    </subcellularLocation>
</comment>
<evidence type="ECO:0000313" key="13">
    <source>
        <dbReference type="Proteomes" id="UP000248330"/>
    </source>
</evidence>
<evidence type="ECO:0000256" key="3">
    <source>
        <dbReference type="ARBA" id="ARBA00022475"/>
    </source>
</evidence>
<accession>A0A318EA39</accession>
<proteinExistence type="inferred from homology"/>
<dbReference type="InterPro" id="IPR022346">
    <property type="entry name" value="T2SS_GspH"/>
</dbReference>
<evidence type="ECO:0000256" key="9">
    <source>
        <dbReference type="ARBA" id="ARBA00025772"/>
    </source>
</evidence>
<feature type="domain" description="General secretion pathway GspH" evidence="11">
    <location>
        <begin position="42"/>
        <end position="131"/>
    </location>
</feature>
<dbReference type="SUPFAM" id="SSF54523">
    <property type="entry name" value="Pili subunits"/>
    <property type="match status" value="1"/>
</dbReference>
<keyword evidence="3" id="KW-1003">Cell membrane</keyword>
<evidence type="ECO:0000256" key="6">
    <source>
        <dbReference type="ARBA" id="ARBA00022692"/>
    </source>
</evidence>
<keyword evidence="4" id="KW-0488">Methylation</keyword>
<dbReference type="Pfam" id="PF07963">
    <property type="entry name" value="N_methyl"/>
    <property type="match status" value="1"/>
</dbReference>
<evidence type="ECO:0000256" key="2">
    <source>
        <dbReference type="ARBA" id="ARBA00021549"/>
    </source>
</evidence>
<dbReference type="InterPro" id="IPR012902">
    <property type="entry name" value="N_methyl_site"/>
</dbReference>
<organism evidence="12 13">
    <name type="scientific">Sinimarinibacterium flocculans</name>
    <dbReference type="NCBI Taxonomy" id="985250"/>
    <lineage>
        <taxon>Bacteria</taxon>
        <taxon>Pseudomonadati</taxon>
        <taxon>Pseudomonadota</taxon>
        <taxon>Gammaproteobacteria</taxon>
        <taxon>Nevskiales</taxon>
        <taxon>Nevskiaceae</taxon>
        <taxon>Sinimarinibacterium</taxon>
    </lineage>
</organism>
<protein>
    <recommendedName>
        <fullName evidence="2">Type II secretion system protein H</fullName>
    </recommendedName>
    <alternativeName>
        <fullName evidence="10">General secretion pathway protein H</fullName>
    </alternativeName>
</protein>
<evidence type="ECO:0000256" key="1">
    <source>
        <dbReference type="ARBA" id="ARBA00004377"/>
    </source>
</evidence>
<evidence type="ECO:0000256" key="5">
    <source>
        <dbReference type="ARBA" id="ARBA00022519"/>
    </source>
</evidence>
<dbReference type="GO" id="GO:0005886">
    <property type="term" value="C:plasma membrane"/>
    <property type="evidence" value="ECO:0007669"/>
    <property type="project" value="UniProtKB-SubCell"/>
</dbReference>
<evidence type="ECO:0000256" key="8">
    <source>
        <dbReference type="ARBA" id="ARBA00023136"/>
    </source>
</evidence>